<dbReference type="Proteomes" id="UP000823960">
    <property type="component" value="Unassembled WGS sequence"/>
</dbReference>
<evidence type="ECO:0000256" key="5">
    <source>
        <dbReference type="ARBA" id="ARBA00022705"/>
    </source>
</evidence>
<dbReference type="GO" id="GO:0003678">
    <property type="term" value="F:DNA helicase activity"/>
    <property type="evidence" value="ECO:0007669"/>
    <property type="project" value="InterPro"/>
</dbReference>
<dbReference type="InterPro" id="IPR030846">
    <property type="entry name" value="DnaG_bac"/>
</dbReference>
<evidence type="ECO:0000313" key="17">
    <source>
        <dbReference type="Proteomes" id="UP000823960"/>
    </source>
</evidence>
<dbReference type="InterPro" id="IPR034151">
    <property type="entry name" value="TOPRIM_DnaG_bac"/>
</dbReference>
<dbReference type="CDD" id="cd03364">
    <property type="entry name" value="TOPRIM_DnaG_primases"/>
    <property type="match status" value="1"/>
</dbReference>
<dbReference type="EMBL" id="DVOL01000083">
    <property type="protein sequence ID" value="HIV11169.1"/>
    <property type="molecule type" value="Genomic_DNA"/>
</dbReference>
<sequence length="587" mass="66124">MPLPVEFLERIKELNRIEDVMRSYVTLKRSGRTYKCLCPFHSERTPSMVVYPESNSFYCFGCGAGGDTITFIMKAENLDYIEAVRLLAQRSGVSMPESGFDDRAARTKKRILEMNKAAARFFYQNLKTPDGKEGLSYLVEKRGLSYKTIKSFGIGVAPNHWTDLTNHMLSLGYSREELLAASLISQKNGRCFDFFVNRVIFPIFDLRGNVIAFSGRTLDLDAKGMKYLNSKGTPVYEKSRTLFALNFAKNHSVKSGRLILCEGNLDVITLHQSGFCEAVATCGTAITPEHARLMSSYCSEVLIAYDGDSAGQKATSQAIAILQSAGLKSRVISLSGSSAKDVDEYIRKYGDERFKLLIDGSSDAVYYKLQRCRDGLDTKTDSGRVEYLKRSVEVLAGIQSSIERQVYIMSVANDQGVPAEVIKAEVASYMKKRSRKESEKSWRRIESGRLERDDVNPEAALHKREARAEEGIICYILSHPDSAREIFSRLDESRLLTSFHKKVYGLLKKAEESGYPLSMTALGQELTPEEMGRISYIVAKSRDIAIDRPTLEEYIRVLESVRPDDEGGSMSDEEFFAYVKRLRDEKR</sequence>
<dbReference type="GO" id="GO:0008270">
    <property type="term" value="F:zinc ion binding"/>
    <property type="evidence" value="ECO:0007669"/>
    <property type="project" value="UniProtKB-UniRule"/>
</dbReference>
<dbReference type="PROSITE" id="PS50880">
    <property type="entry name" value="TOPRIM"/>
    <property type="match status" value="1"/>
</dbReference>
<keyword evidence="10 12" id="KW-0238">DNA-binding</keyword>
<dbReference type="InterPro" id="IPR013264">
    <property type="entry name" value="DNAG_N"/>
</dbReference>
<evidence type="ECO:0000256" key="9">
    <source>
        <dbReference type="ARBA" id="ARBA00022842"/>
    </source>
</evidence>
<reference evidence="16" key="2">
    <citation type="journal article" date="2021" name="PeerJ">
        <title>Extensive microbial diversity within the chicken gut microbiome revealed by metagenomics and culture.</title>
        <authorList>
            <person name="Gilroy R."/>
            <person name="Ravi A."/>
            <person name="Getino M."/>
            <person name="Pursley I."/>
            <person name="Horton D.L."/>
            <person name="Alikhan N.F."/>
            <person name="Baker D."/>
            <person name="Gharbi K."/>
            <person name="Hall N."/>
            <person name="Watson M."/>
            <person name="Adriaenssens E.M."/>
            <person name="Foster-Nyarko E."/>
            <person name="Jarju S."/>
            <person name="Secka A."/>
            <person name="Antonio M."/>
            <person name="Oren A."/>
            <person name="Chaudhuri R.R."/>
            <person name="La Ragione R."/>
            <person name="Hildebrand F."/>
            <person name="Pallen M.J."/>
        </authorList>
    </citation>
    <scope>NUCLEOTIDE SEQUENCE</scope>
    <source>
        <strain evidence="16">1370</strain>
    </source>
</reference>
<dbReference type="PANTHER" id="PTHR30313:SF2">
    <property type="entry name" value="DNA PRIMASE"/>
    <property type="match status" value="1"/>
</dbReference>
<evidence type="ECO:0000256" key="14">
    <source>
        <dbReference type="PIRSR" id="PIRSR002811-1"/>
    </source>
</evidence>
<keyword evidence="1 12" id="KW-0240">DNA-directed RNA polymerase</keyword>
<dbReference type="GO" id="GO:1990077">
    <property type="term" value="C:primosome complex"/>
    <property type="evidence" value="ECO:0007669"/>
    <property type="project" value="UniProtKB-KW"/>
</dbReference>
<dbReference type="EC" id="2.7.7.101" evidence="12"/>
<reference evidence="16" key="1">
    <citation type="submission" date="2020-10" db="EMBL/GenBank/DDBJ databases">
        <authorList>
            <person name="Gilroy R."/>
        </authorList>
    </citation>
    <scope>NUCLEOTIDE SEQUENCE</scope>
    <source>
        <strain evidence="16">1370</strain>
    </source>
</reference>
<keyword evidence="4 12" id="KW-0548">Nucleotidyltransferase</keyword>
<feature type="domain" description="Toprim" evidence="15">
    <location>
        <begin position="256"/>
        <end position="337"/>
    </location>
</feature>
<name>A0A9D1NS97_9FIRM</name>
<dbReference type="Pfam" id="PF13155">
    <property type="entry name" value="Toprim_2"/>
    <property type="match status" value="1"/>
</dbReference>
<dbReference type="InterPro" id="IPR006171">
    <property type="entry name" value="TOPRIM_dom"/>
</dbReference>
<proteinExistence type="inferred from homology"/>
<evidence type="ECO:0000256" key="8">
    <source>
        <dbReference type="ARBA" id="ARBA00022833"/>
    </source>
</evidence>
<dbReference type="GO" id="GO:0005737">
    <property type="term" value="C:cytoplasm"/>
    <property type="evidence" value="ECO:0007669"/>
    <property type="project" value="TreeGrafter"/>
</dbReference>
<dbReference type="InterPro" id="IPR007693">
    <property type="entry name" value="DNA_helicase_DnaB-like_N"/>
</dbReference>
<dbReference type="InterPro" id="IPR019475">
    <property type="entry name" value="DNA_primase_DnaB-bd"/>
</dbReference>
<comment type="caution">
    <text evidence="16">The sequence shown here is derived from an EMBL/GenBank/DDBJ whole genome shotgun (WGS) entry which is preliminary data.</text>
</comment>
<dbReference type="InterPro" id="IPR006295">
    <property type="entry name" value="DNA_primase_DnaG"/>
</dbReference>
<dbReference type="NCBIfam" id="TIGR01391">
    <property type="entry name" value="dnaG"/>
    <property type="match status" value="1"/>
</dbReference>
<dbReference type="Pfam" id="PF00772">
    <property type="entry name" value="DnaB"/>
    <property type="match status" value="1"/>
</dbReference>
<evidence type="ECO:0000256" key="10">
    <source>
        <dbReference type="ARBA" id="ARBA00023125"/>
    </source>
</evidence>
<dbReference type="PANTHER" id="PTHR30313">
    <property type="entry name" value="DNA PRIMASE"/>
    <property type="match status" value="1"/>
</dbReference>
<evidence type="ECO:0000256" key="1">
    <source>
        <dbReference type="ARBA" id="ARBA00022478"/>
    </source>
</evidence>
<dbReference type="Pfam" id="PF08275">
    <property type="entry name" value="DNAG_N"/>
    <property type="match status" value="1"/>
</dbReference>
<comment type="similarity">
    <text evidence="12 13">Belongs to the DnaG primase family.</text>
</comment>
<evidence type="ECO:0000256" key="11">
    <source>
        <dbReference type="ARBA" id="ARBA00023163"/>
    </source>
</evidence>
<dbReference type="GO" id="GO:0005524">
    <property type="term" value="F:ATP binding"/>
    <property type="evidence" value="ECO:0007669"/>
    <property type="project" value="InterPro"/>
</dbReference>
<keyword evidence="5 12" id="KW-0235">DNA replication</keyword>
<evidence type="ECO:0000256" key="3">
    <source>
        <dbReference type="ARBA" id="ARBA00022679"/>
    </source>
</evidence>
<dbReference type="InterPro" id="IPR037068">
    <property type="entry name" value="DNA_primase_core_N_sf"/>
</dbReference>
<organism evidence="16 17">
    <name type="scientific">Candidatus Faeciplasma avium</name>
    <dbReference type="NCBI Taxonomy" id="2840798"/>
    <lineage>
        <taxon>Bacteria</taxon>
        <taxon>Bacillati</taxon>
        <taxon>Bacillota</taxon>
        <taxon>Clostridia</taxon>
        <taxon>Eubacteriales</taxon>
        <taxon>Oscillospiraceae</taxon>
        <taxon>Oscillospiraceae incertae sedis</taxon>
        <taxon>Candidatus Faeciplasma</taxon>
    </lineage>
</organism>
<dbReference type="GO" id="GO:0003899">
    <property type="term" value="F:DNA-directed RNA polymerase activity"/>
    <property type="evidence" value="ECO:0007669"/>
    <property type="project" value="UniProtKB-UniRule"/>
</dbReference>
<comment type="catalytic activity">
    <reaction evidence="12">
        <text>ssDNA + n NTP = ssDNA/pppN(pN)n-1 hybrid + (n-1) diphosphate.</text>
        <dbReference type="EC" id="2.7.7.101"/>
    </reaction>
</comment>
<dbReference type="AlphaFoldDB" id="A0A9D1NS97"/>
<evidence type="ECO:0000256" key="6">
    <source>
        <dbReference type="ARBA" id="ARBA00022723"/>
    </source>
</evidence>
<dbReference type="Gene3D" id="3.90.580.10">
    <property type="entry name" value="Zinc finger, CHC2-type domain"/>
    <property type="match status" value="1"/>
</dbReference>
<keyword evidence="2 12" id="KW-0639">Primosome</keyword>
<dbReference type="SMART" id="SM00400">
    <property type="entry name" value="ZnF_CHCC"/>
    <property type="match status" value="1"/>
</dbReference>
<feature type="zinc finger region" description="CHC2-type" evidence="12 14">
    <location>
        <begin position="38"/>
        <end position="62"/>
    </location>
</feature>
<dbReference type="InterPro" id="IPR002694">
    <property type="entry name" value="Znf_CHC2"/>
</dbReference>
<dbReference type="GO" id="GO:0006269">
    <property type="term" value="P:DNA replication, synthesis of primer"/>
    <property type="evidence" value="ECO:0007669"/>
    <property type="project" value="UniProtKB-UniRule"/>
</dbReference>
<evidence type="ECO:0000256" key="2">
    <source>
        <dbReference type="ARBA" id="ARBA00022515"/>
    </source>
</evidence>
<protein>
    <recommendedName>
        <fullName evidence="12 13">DNA primase</fullName>
        <ecNumber evidence="12">2.7.7.101</ecNumber>
    </recommendedName>
</protein>
<dbReference type="Gene3D" id="3.90.980.10">
    <property type="entry name" value="DNA primase, catalytic core, N-terminal domain"/>
    <property type="match status" value="1"/>
</dbReference>
<comment type="subunit">
    <text evidence="12">Monomer. Interacts with DnaB.</text>
</comment>
<dbReference type="HAMAP" id="MF_00974">
    <property type="entry name" value="DNA_primase_DnaG"/>
    <property type="match status" value="1"/>
</dbReference>
<dbReference type="SUPFAM" id="SSF57783">
    <property type="entry name" value="Zinc beta-ribbon"/>
    <property type="match status" value="1"/>
</dbReference>
<evidence type="ECO:0000256" key="12">
    <source>
        <dbReference type="HAMAP-Rule" id="MF_00974"/>
    </source>
</evidence>
<dbReference type="Pfam" id="PF10410">
    <property type="entry name" value="DnaB_bind"/>
    <property type="match status" value="1"/>
</dbReference>
<accession>A0A9D1NS97</accession>
<dbReference type="InterPro" id="IPR050219">
    <property type="entry name" value="DnaG_primase"/>
</dbReference>
<evidence type="ECO:0000256" key="4">
    <source>
        <dbReference type="ARBA" id="ARBA00022695"/>
    </source>
</evidence>
<comment type="function">
    <text evidence="12 13">RNA polymerase that catalyzes the synthesis of short RNA molecules used as primers for DNA polymerase during DNA replication.</text>
</comment>
<keyword evidence="6 12" id="KW-0479">Metal-binding</keyword>
<gene>
    <name evidence="12" type="primary">dnaG</name>
    <name evidence="16" type="ORF">IAD28_05720</name>
</gene>
<comment type="domain">
    <text evidence="12">Contains an N-terminal zinc-binding domain, a central core domain that contains the primase activity, and a C-terminal DnaB-binding domain.</text>
</comment>
<dbReference type="InterPro" id="IPR036977">
    <property type="entry name" value="DNA_primase_Znf_CHC2"/>
</dbReference>
<dbReference type="SMART" id="SM00493">
    <property type="entry name" value="TOPRIM"/>
    <property type="match status" value="1"/>
</dbReference>
<dbReference type="SUPFAM" id="SSF56731">
    <property type="entry name" value="DNA primase core"/>
    <property type="match status" value="1"/>
</dbReference>
<dbReference type="Pfam" id="PF01807">
    <property type="entry name" value="Zn_ribbon_DnaG"/>
    <property type="match status" value="1"/>
</dbReference>
<evidence type="ECO:0000313" key="16">
    <source>
        <dbReference type="EMBL" id="HIV11169.1"/>
    </source>
</evidence>
<keyword evidence="7 12" id="KW-0863">Zinc-finger</keyword>
<comment type="cofactor">
    <cofactor evidence="12 13 14">
        <name>Zn(2+)</name>
        <dbReference type="ChEBI" id="CHEBI:29105"/>
    </cofactor>
    <text evidence="12 13 14">Binds 1 zinc ion per monomer.</text>
</comment>
<dbReference type="PIRSF" id="PIRSF002811">
    <property type="entry name" value="DnaG"/>
    <property type="match status" value="1"/>
</dbReference>
<evidence type="ECO:0000256" key="7">
    <source>
        <dbReference type="ARBA" id="ARBA00022771"/>
    </source>
</evidence>
<evidence type="ECO:0000259" key="15">
    <source>
        <dbReference type="PROSITE" id="PS50880"/>
    </source>
</evidence>
<dbReference type="FunFam" id="3.90.580.10:FF:000001">
    <property type="entry name" value="DNA primase"/>
    <property type="match status" value="1"/>
</dbReference>
<keyword evidence="11 12" id="KW-0804">Transcription</keyword>
<dbReference type="InterPro" id="IPR036185">
    <property type="entry name" value="DNA_heli_DnaB-like_N_sf"/>
</dbReference>
<dbReference type="GO" id="GO:0000428">
    <property type="term" value="C:DNA-directed RNA polymerase complex"/>
    <property type="evidence" value="ECO:0007669"/>
    <property type="project" value="UniProtKB-KW"/>
</dbReference>
<dbReference type="GO" id="GO:0003677">
    <property type="term" value="F:DNA binding"/>
    <property type="evidence" value="ECO:0007669"/>
    <property type="project" value="UniProtKB-KW"/>
</dbReference>
<keyword evidence="8 12" id="KW-0862">Zinc</keyword>
<keyword evidence="3 12" id="KW-0808">Transferase</keyword>
<evidence type="ECO:0000256" key="13">
    <source>
        <dbReference type="PIRNR" id="PIRNR002811"/>
    </source>
</evidence>
<keyword evidence="9" id="KW-0460">Magnesium</keyword>
<dbReference type="Gene3D" id="3.40.1360.10">
    <property type="match status" value="1"/>
</dbReference>
<dbReference type="SUPFAM" id="SSF48024">
    <property type="entry name" value="N-terminal domain of DnaB helicase"/>
    <property type="match status" value="1"/>
</dbReference>